<sequence>MPFPKAVPRHAGKSARDFTMLHLESDLRDWWLKKDKEWLTVLSEALQTVQKHSPITYRIRVRLSRAVENTSMTDIFLDMDGGNSANNQLWAFADPQAEHHSDDDLFMGDFLTDLTV</sequence>
<name>A0A0D2IX92_9EURO</name>
<evidence type="ECO:0000313" key="2">
    <source>
        <dbReference type="Proteomes" id="UP000053617"/>
    </source>
</evidence>
<dbReference type="EMBL" id="KN847481">
    <property type="protein sequence ID" value="KIX01220.1"/>
    <property type="molecule type" value="Genomic_DNA"/>
</dbReference>
<reference evidence="1 2" key="1">
    <citation type="submission" date="2015-01" db="EMBL/GenBank/DDBJ databases">
        <title>The Genome Sequence of Rhinocladiella mackenzie CBS 650.93.</title>
        <authorList>
            <consortium name="The Broad Institute Genomics Platform"/>
            <person name="Cuomo C."/>
            <person name="de Hoog S."/>
            <person name="Gorbushina A."/>
            <person name="Stielow B."/>
            <person name="Teixiera M."/>
            <person name="Abouelleil A."/>
            <person name="Chapman S.B."/>
            <person name="Priest M."/>
            <person name="Young S.K."/>
            <person name="Wortman J."/>
            <person name="Nusbaum C."/>
            <person name="Birren B."/>
        </authorList>
    </citation>
    <scope>NUCLEOTIDE SEQUENCE [LARGE SCALE GENOMIC DNA]</scope>
    <source>
        <strain evidence="1 2">CBS 650.93</strain>
    </source>
</reference>
<organism evidence="1 2">
    <name type="scientific">Rhinocladiella mackenziei CBS 650.93</name>
    <dbReference type="NCBI Taxonomy" id="1442369"/>
    <lineage>
        <taxon>Eukaryota</taxon>
        <taxon>Fungi</taxon>
        <taxon>Dikarya</taxon>
        <taxon>Ascomycota</taxon>
        <taxon>Pezizomycotina</taxon>
        <taxon>Eurotiomycetes</taxon>
        <taxon>Chaetothyriomycetidae</taxon>
        <taxon>Chaetothyriales</taxon>
        <taxon>Herpotrichiellaceae</taxon>
        <taxon>Rhinocladiella</taxon>
    </lineage>
</organism>
<dbReference type="Proteomes" id="UP000053617">
    <property type="component" value="Unassembled WGS sequence"/>
</dbReference>
<protein>
    <submittedName>
        <fullName evidence="1">Uncharacterized protein</fullName>
    </submittedName>
</protein>
<evidence type="ECO:0000313" key="1">
    <source>
        <dbReference type="EMBL" id="KIX01220.1"/>
    </source>
</evidence>
<proteinExistence type="predicted"/>
<dbReference type="VEuPathDB" id="FungiDB:Z518_08945"/>
<dbReference type="HOGENOM" id="CLU_2098190_0_0_1"/>
<keyword evidence="2" id="KW-1185">Reference proteome</keyword>
<dbReference type="OrthoDB" id="4136403at2759"/>
<dbReference type="GeneID" id="25297016"/>
<dbReference type="AlphaFoldDB" id="A0A0D2IX92"/>
<accession>A0A0D2IX92</accession>
<dbReference type="RefSeq" id="XP_013268356.1">
    <property type="nucleotide sequence ID" value="XM_013412902.1"/>
</dbReference>
<gene>
    <name evidence="1" type="ORF">Z518_08945</name>
</gene>